<dbReference type="Proteomes" id="UP000583752">
    <property type="component" value="Unassembled WGS sequence"/>
</dbReference>
<dbReference type="Gene3D" id="3.40.50.10420">
    <property type="entry name" value="NagB/RpiA/CoA transferase-like"/>
    <property type="match status" value="1"/>
</dbReference>
<feature type="binding site" evidence="4">
    <location>
        <position position="81"/>
    </location>
    <ligand>
        <name>substrate</name>
    </ligand>
</feature>
<keyword evidence="3 4" id="KW-0067">ATP-binding</keyword>
<reference evidence="6 7" key="1">
    <citation type="submission" date="2020-04" db="EMBL/GenBank/DDBJ databases">
        <title>Massilia sp. RP-1-19 isolated from soil.</title>
        <authorList>
            <person name="Dahal R.H."/>
        </authorList>
    </citation>
    <scope>NUCLEOTIDE SEQUENCE [LARGE SCALE GENOMIC DNA]</scope>
    <source>
        <strain evidence="6 7">RP-1-19</strain>
    </source>
</reference>
<comment type="similarity">
    <text evidence="1 5">Belongs to the 5-formyltetrahydrofolate cyclo-ligase family.</text>
</comment>
<evidence type="ECO:0000313" key="6">
    <source>
        <dbReference type="EMBL" id="NML60242.1"/>
    </source>
</evidence>
<accession>A0A848HGZ4</accession>
<keyword evidence="7" id="KW-1185">Reference proteome</keyword>
<sequence>MTGESRVPRDSKALPACTTGETTVISPGEKAALRKQLLAARRALDPAQKQHWDAQICANVLAWWDTERPGEIGVYWPLAGEPDLRPAYIELARAGVRLALPVVHEKDAPLGFAHWEPGEEMLRDRMGVAVPLRLRHVERPRTLMIPCLGFNRHGYRLGYGGGYYDRTLAPHPRPLTLGIAYALAAACFADDPHDVALDLIITEQV</sequence>
<protein>
    <recommendedName>
        <fullName evidence="5">5-formyltetrahydrofolate cyclo-ligase</fullName>
        <ecNumber evidence="5">6.3.3.2</ecNumber>
    </recommendedName>
</protein>
<organism evidence="6 7">
    <name type="scientific">Massilia polaris</name>
    <dbReference type="NCBI Taxonomy" id="2728846"/>
    <lineage>
        <taxon>Bacteria</taxon>
        <taxon>Pseudomonadati</taxon>
        <taxon>Pseudomonadota</taxon>
        <taxon>Betaproteobacteria</taxon>
        <taxon>Burkholderiales</taxon>
        <taxon>Oxalobacteraceae</taxon>
        <taxon>Telluria group</taxon>
        <taxon>Massilia</taxon>
    </lineage>
</organism>
<dbReference type="GO" id="GO:0030272">
    <property type="term" value="F:5-formyltetrahydrofolate cyclo-ligase activity"/>
    <property type="evidence" value="ECO:0007669"/>
    <property type="project" value="UniProtKB-EC"/>
</dbReference>
<dbReference type="EMBL" id="JABBGG010000002">
    <property type="protein sequence ID" value="NML60242.1"/>
    <property type="molecule type" value="Genomic_DNA"/>
</dbReference>
<evidence type="ECO:0000256" key="4">
    <source>
        <dbReference type="PIRSR" id="PIRSR006806-1"/>
    </source>
</evidence>
<dbReference type="NCBIfam" id="TIGR02727">
    <property type="entry name" value="MTHFS_bact"/>
    <property type="match status" value="1"/>
</dbReference>
<comment type="catalytic activity">
    <reaction evidence="5">
        <text>(6S)-5-formyl-5,6,7,8-tetrahydrofolate + ATP = (6R)-5,10-methenyltetrahydrofolate + ADP + phosphate</text>
        <dbReference type="Rhea" id="RHEA:10488"/>
        <dbReference type="ChEBI" id="CHEBI:30616"/>
        <dbReference type="ChEBI" id="CHEBI:43474"/>
        <dbReference type="ChEBI" id="CHEBI:57455"/>
        <dbReference type="ChEBI" id="CHEBI:57457"/>
        <dbReference type="ChEBI" id="CHEBI:456216"/>
        <dbReference type="EC" id="6.3.3.2"/>
    </reaction>
</comment>
<dbReference type="InterPro" id="IPR024185">
    <property type="entry name" value="FTHF_cligase-like_sf"/>
</dbReference>
<evidence type="ECO:0000256" key="2">
    <source>
        <dbReference type="ARBA" id="ARBA00022741"/>
    </source>
</evidence>
<comment type="caution">
    <text evidence="6">The sequence shown here is derived from an EMBL/GenBank/DDBJ whole genome shotgun (WGS) entry which is preliminary data.</text>
</comment>
<proteinExistence type="inferred from homology"/>
<dbReference type="GO" id="GO:0005524">
    <property type="term" value="F:ATP binding"/>
    <property type="evidence" value="ECO:0007669"/>
    <property type="project" value="UniProtKB-KW"/>
</dbReference>
<dbReference type="InterPro" id="IPR002698">
    <property type="entry name" value="FTHF_cligase"/>
</dbReference>
<evidence type="ECO:0000256" key="5">
    <source>
        <dbReference type="RuleBase" id="RU361279"/>
    </source>
</evidence>
<dbReference type="AlphaFoldDB" id="A0A848HGZ4"/>
<gene>
    <name evidence="6" type="ORF">HHL21_03905</name>
</gene>
<dbReference type="InterPro" id="IPR037171">
    <property type="entry name" value="NagB/RpiA_transferase-like"/>
</dbReference>
<keyword evidence="6" id="KW-0436">Ligase</keyword>
<dbReference type="GO" id="GO:0046872">
    <property type="term" value="F:metal ion binding"/>
    <property type="evidence" value="ECO:0007669"/>
    <property type="project" value="UniProtKB-KW"/>
</dbReference>
<evidence type="ECO:0000256" key="1">
    <source>
        <dbReference type="ARBA" id="ARBA00010638"/>
    </source>
</evidence>
<keyword evidence="5" id="KW-0479">Metal-binding</keyword>
<dbReference type="SUPFAM" id="SSF100950">
    <property type="entry name" value="NagB/RpiA/CoA transferase-like"/>
    <property type="match status" value="1"/>
</dbReference>
<dbReference type="Pfam" id="PF01812">
    <property type="entry name" value="5-FTHF_cyc-lig"/>
    <property type="match status" value="1"/>
</dbReference>
<comment type="cofactor">
    <cofactor evidence="5">
        <name>Mg(2+)</name>
        <dbReference type="ChEBI" id="CHEBI:18420"/>
    </cofactor>
</comment>
<feature type="binding site" evidence="4">
    <location>
        <begin position="30"/>
        <end position="34"/>
    </location>
    <ligand>
        <name>ATP</name>
        <dbReference type="ChEBI" id="CHEBI:30616"/>
    </ligand>
</feature>
<feature type="binding site" evidence="4">
    <location>
        <begin position="156"/>
        <end position="164"/>
    </location>
    <ligand>
        <name>ATP</name>
        <dbReference type="ChEBI" id="CHEBI:30616"/>
    </ligand>
</feature>
<dbReference type="GO" id="GO:0035999">
    <property type="term" value="P:tetrahydrofolate interconversion"/>
    <property type="evidence" value="ECO:0007669"/>
    <property type="project" value="TreeGrafter"/>
</dbReference>
<keyword evidence="5" id="KW-0460">Magnesium</keyword>
<dbReference type="EC" id="6.3.3.2" evidence="5"/>
<dbReference type="GO" id="GO:0009396">
    <property type="term" value="P:folic acid-containing compound biosynthetic process"/>
    <property type="evidence" value="ECO:0007669"/>
    <property type="project" value="TreeGrafter"/>
</dbReference>
<dbReference type="PIRSF" id="PIRSF006806">
    <property type="entry name" value="FTHF_cligase"/>
    <property type="match status" value="1"/>
</dbReference>
<evidence type="ECO:0000313" key="7">
    <source>
        <dbReference type="Proteomes" id="UP000583752"/>
    </source>
</evidence>
<keyword evidence="2 4" id="KW-0547">Nucleotide-binding</keyword>
<dbReference type="PANTHER" id="PTHR23407">
    <property type="entry name" value="ATPASE INHIBITOR/5-FORMYLTETRAHYDROFOLATE CYCLO-LIGASE"/>
    <property type="match status" value="1"/>
</dbReference>
<dbReference type="PANTHER" id="PTHR23407:SF1">
    <property type="entry name" value="5-FORMYLTETRAHYDROFOLATE CYCLO-LIGASE"/>
    <property type="match status" value="1"/>
</dbReference>
<name>A0A848HGZ4_9BURK</name>
<evidence type="ECO:0000256" key="3">
    <source>
        <dbReference type="ARBA" id="ARBA00022840"/>
    </source>
</evidence>